<evidence type="ECO:0000313" key="2">
    <source>
        <dbReference type="EMBL" id="GAA4336420.1"/>
    </source>
</evidence>
<dbReference type="EMBL" id="BAABFT010000017">
    <property type="protein sequence ID" value="GAA4336420.1"/>
    <property type="molecule type" value="Genomic_DNA"/>
</dbReference>
<gene>
    <name evidence="2" type="ORF">GCM10023149_45180</name>
</gene>
<dbReference type="Proteomes" id="UP001500582">
    <property type="component" value="Unassembled WGS sequence"/>
</dbReference>
<organism evidence="2 3">
    <name type="scientific">Mucilaginibacter gynuensis</name>
    <dbReference type="NCBI Taxonomy" id="1302236"/>
    <lineage>
        <taxon>Bacteria</taxon>
        <taxon>Pseudomonadati</taxon>
        <taxon>Bacteroidota</taxon>
        <taxon>Sphingobacteriia</taxon>
        <taxon>Sphingobacteriales</taxon>
        <taxon>Sphingobacteriaceae</taxon>
        <taxon>Mucilaginibacter</taxon>
    </lineage>
</organism>
<dbReference type="SUPFAM" id="SSF75005">
    <property type="entry name" value="Arabinanase/levansucrase/invertase"/>
    <property type="match status" value="1"/>
</dbReference>
<dbReference type="CDD" id="cd08994">
    <property type="entry name" value="GH43_62_32_68_117_130-like"/>
    <property type="match status" value="1"/>
</dbReference>
<dbReference type="PROSITE" id="PS51257">
    <property type="entry name" value="PROKAR_LIPOPROTEIN"/>
    <property type="match status" value="1"/>
</dbReference>
<proteinExistence type="predicted"/>
<sequence length="384" mass="42657">MKTKSTAMQLLAVCLFFACALVSNRLLAQDKNGHQLPTAKGKPTKVPYAHMALTAKYIGPAVADSNWYNWCASPIQGKDGKIHIFGARWPAAEGMEGWTGPNAEIAHFVSDRPEGPFKYVTTVLKSSMFTDQKTMWGPHNPRLEYVDGKYILLYICQNPSKETKQRIGMMVADKLEGPWKFVGDKGGIIIQTSNDSKHWTYQGAIGADNPAFVKIGKKYYVYFKSGTPGQMESKYGYAVADKLEGPYTLSDHPITDNVSYLEDAQAFKWGNKYYLLTTDNLGGNTGIYGDITLWKSKTGLDFKLADSKIAMGNILDYWGTAEDHKKLLSKPGVFNRDASGKLERPAILMLNGKPAYFYSSADLNVNGGKVSESYVFKIDWHDGK</sequence>
<dbReference type="RefSeq" id="WP_345213464.1">
    <property type="nucleotide sequence ID" value="NZ_BAABFT010000017.1"/>
</dbReference>
<keyword evidence="3" id="KW-1185">Reference proteome</keyword>
<evidence type="ECO:0000256" key="1">
    <source>
        <dbReference type="SAM" id="SignalP"/>
    </source>
</evidence>
<name>A0ABP8H9V6_9SPHI</name>
<protein>
    <recommendedName>
        <fullName evidence="4">Glycosyl hydrolase family 43</fullName>
    </recommendedName>
</protein>
<dbReference type="Gene3D" id="2.115.10.20">
    <property type="entry name" value="Glycosyl hydrolase domain, family 43"/>
    <property type="match status" value="1"/>
</dbReference>
<accession>A0ABP8H9V6</accession>
<comment type="caution">
    <text evidence="2">The sequence shown here is derived from an EMBL/GenBank/DDBJ whole genome shotgun (WGS) entry which is preliminary data.</text>
</comment>
<feature type="signal peptide" evidence="1">
    <location>
        <begin position="1"/>
        <end position="28"/>
    </location>
</feature>
<evidence type="ECO:0000313" key="3">
    <source>
        <dbReference type="Proteomes" id="UP001500582"/>
    </source>
</evidence>
<reference evidence="3" key="1">
    <citation type="journal article" date="2019" name="Int. J. Syst. Evol. Microbiol.">
        <title>The Global Catalogue of Microorganisms (GCM) 10K type strain sequencing project: providing services to taxonomists for standard genome sequencing and annotation.</title>
        <authorList>
            <consortium name="The Broad Institute Genomics Platform"/>
            <consortium name="The Broad Institute Genome Sequencing Center for Infectious Disease"/>
            <person name="Wu L."/>
            <person name="Ma J."/>
        </authorList>
    </citation>
    <scope>NUCLEOTIDE SEQUENCE [LARGE SCALE GENOMIC DNA]</scope>
    <source>
        <strain evidence="3">JCM 17705</strain>
    </source>
</reference>
<dbReference type="InterPro" id="IPR023296">
    <property type="entry name" value="Glyco_hydro_beta-prop_sf"/>
</dbReference>
<keyword evidence="1" id="KW-0732">Signal</keyword>
<feature type="chain" id="PRO_5046099942" description="Glycosyl hydrolase family 43" evidence="1">
    <location>
        <begin position="29"/>
        <end position="384"/>
    </location>
</feature>
<evidence type="ECO:0008006" key="4">
    <source>
        <dbReference type="Google" id="ProtNLM"/>
    </source>
</evidence>